<reference evidence="1 2" key="1">
    <citation type="submission" date="2007-09" db="EMBL/GenBank/DDBJ databases">
        <title>Draft genome sequence of Faecalibacterium prausnitzii M21/2.</title>
        <authorList>
            <person name="Sudarsanam P."/>
            <person name="Ley R."/>
            <person name="Guruge J."/>
            <person name="Turnbaugh P.J."/>
            <person name="Mahowald M."/>
            <person name="Liep D."/>
            <person name="Gordon J."/>
        </authorList>
    </citation>
    <scope>NUCLEOTIDE SEQUENCE [LARGE SCALE GENOMIC DNA]</scope>
    <source>
        <strain evidence="1 2">M21/2</strain>
    </source>
</reference>
<dbReference type="EMBL" id="ABED02000011">
    <property type="protein sequence ID" value="EDP23057.1"/>
    <property type="molecule type" value="Genomic_DNA"/>
</dbReference>
<evidence type="ECO:0000313" key="2">
    <source>
        <dbReference type="Proteomes" id="UP000005945"/>
    </source>
</evidence>
<proteinExistence type="predicted"/>
<comment type="caution">
    <text evidence="1">The sequence shown here is derived from an EMBL/GenBank/DDBJ whole genome shotgun (WGS) entry which is preliminary data.</text>
</comment>
<organism evidence="1 2">
    <name type="scientific">Faecalibacterium prausnitzii M21/2</name>
    <dbReference type="NCBI Taxonomy" id="411485"/>
    <lineage>
        <taxon>Bacteria</taxon>
        <taxon>Bacillati</taxon>
        <taxon>Bacillota</taxon>
        <taxon>Clostridia</taxon>
        <taxon>Eubacteriales</taxon>
        <taxon>Oscillospiraceae</taxon>
        <taxon>Faecalibacterium</taxon>
    </lineage>
</organism>
<sequence length="37" mass="4048">MGFLGLYVGQTAEMNAQRGQILQNPFSFAERSGIMPS</sequence>
<gene>
    <name evidence="1" type="ORF">FAEPRAM212_00112</name>
</gene>
<evidence type="ECO:0000313" key="1">
    <source>
        <dbReference type="EMBL" id="EDP23057.1"/>
    </source>
</evidence>
<dbReference type="AlphaFoldDB" id="A8S685"/>
<name>A8S685_9FIRM</name>
<dbReference type="HOGENOM" id="CLU_3343876_0_0_9"/>
<reference evidence="1 2" key="2">
    <citation type="submission" date="2007-09" db="EMBL/GenBank/DDBJ databases">
        <authorList>
            <person name="Fulton L."/>
            <person name="Clifton S."/>
            <person name="Fulton B."/>
            <person name="Xu J."/>
            <person name="Minx P."/>
            <person name="Pepin K.H."/>
            <person name="Johnson M."/>
            <person name="Thiruvilangam P."/>
            <person name="Bhonagiri V."/>
            <person name="Nash W.E."/>
            <person name="Mardis E.R."/>
            <person name="Wilson R.K."/>
        </authorList>
    </citation>
    <scope>NUCLEOTIDE SEQUENCE [LARGE SCALE GENOMIC DNA]</scope>
    <source>
        <strain evidence="1 2">M21/2</strain>
    </source>
</reference>
<dbReference type="Proteomes" id="UP000005945">
    <property type="component" value="Unassembled WGS sequence"/>
</dbReference>
<accession>A8S685</accession>
<protein>
    <submittedName>
        <fullName evidence="1">Uncharacterized protein</fullName>
    </submittedName>
</protein>